<accession>A0AAW2AA48</accession>
<evidence type="ECO:0000313" key="2">
    <source>
        <dbReference type="EMBL" id="KAK9957917.1"/>
    </source>
</evidence>
<dbReference type="EMBL" id="JAWDJR010000019">
    <property type="protein sequence ID" value="KAK9957917.1"/>
    <property type="molecule type" value="Genomic_DNA"/>
</dbReference>
<dbReference type="Proteomes" id="UP001479290">
    <property type="component" value="Unassembled WGS sequence"/>
</dbReference>
<gene>
    <name evidence="3" type="ORF">ABG768_003409</name>
    <name evidence="2" type="ORF">ABG768_012117</name>
    <name evidence="4" type="ORF">ABG768_028069</name>
</gene>
<comment type="caution">
    <text evidence="4">The sequence shown here is derived from an EMBL/GenBank/DDBJ whole genome shotgun (WGS) entry which is preliminary data.</text>
</comment>
<protein>
    <recommendedName>
        <fullName evidence="6">Homeobox domain-containing protein</fullName>
    </recommendedName>
</protein>
<evidence type="ECO:0008006" key="6">
    <source>
        <dbReference type="Google" id="ProtNLM"/>
    </source>
</evidence>
<feature type="compositionally biased region" description="Polar residues" evidence="1">
    <location>
        <begin position="177"/>
        <end position="193"/>
    </location>
</feature>
<name>A0AAW2AA48_CULAL</name>
<sequence>MVTRVYKHIRECILTNAKVMSETTIQLPEVNAATVTQWFSRRCKSQEQEILKQGIQAPDAPMAGPEELPAAIQKGPTLYSGSLAEPHLFILPPNTAGEAKLKGRSQPQAISKAPPSHQGLPVIARPIAPALPFSLPFILPSVQLPTVIDASAPSSTVPGTSQVMFFNLPLPSAMPPSAQTQTSSQAVPYSTQQYRKRKQERELTGTVTRKYVRKTDVILCKKCKKERRPPSHLQYFGNWYCKESETQSYGEWRAVLEERGYRKKKPGNDNPPAS</sequence>
<keyword evidence="5" id="KW-1185">Reference proteome</keyword>
<evidence type="ECO:0000313" key="5">
    <source>
        <dbReference type="Proteomes" id="UP001479290"/>
    </source>
</evidence>
<evidence type="ECO:0000313" key="4">
    <source>
        <dbReference type="EMBL" id="KAK9969928.1"/>
    </source>
</evidence>
<organism evidence="4 5">
    <name type="scientific">Culter alburnus</name>
    <name type="common">Topmouth culter</name>
    <dbReference type="NCBI Taxonomy" id="194366"/>
    <lineage>
        <taxon>Eukaryota</taxon>
        <taxon>Metazoa</taxon>
        <taxon>Chordata</taxon>
        <taxon>Craniata</taxon>
        <taxon>Vertebrata</taxon>
        <taxon>Euteleostomi</taxon>
        <taxon>Actinopterygii</taxon>
        <taxon>Neopterygii</taxon>
        <taxon>Teleostei</taxon>
        <taxon>Ostariophysi</taxon>
        <taxon>Cypriniformes</taxon>
        <taxon>Xenocyprididae</taxon>
        <taxon>Xenocypridinae</taxon>
        <taxon>Culter</taxon>
    </lineage>
</organism>
<dbReference type="EMBL" id="JAWDJR010000011">
    <property type="protein sequence ID" value="KAK9966289.1"/>
    <property type="molecule type" value="Genomic_DNA"/>
</dbReference>
<evidence type="ECO:0000313" key="3">
    <source>
        <dbReference type="EMBL" id="KAK9966289.1"/>
    </source>
</evidence>
<reference evidence="4 5" key="1">
    <citation type="submission" date="2024-05" db="EMBL/GenBank/DDBJ databases">
        <title>A high-quality chromosomal-level genome assembly of Topmouth culter (Culter alburnus).</title>
        <authorList>
            <person name="Zhao H."/>
        </authorList>
    </citation>
    <scope>NUCLEOTIDE SEQUENCE [LARGE SCALE GENOMIC DNA]</scope>
    <source>
        <strain evidence="4">CATC2023</strain>
        <tissue evidence="4">Muscle</tissue>
    </source>
</reference>
<dbReference type="EMBL" id="JAWDJR010000009">
    <property type="protein sequence ID" value="KAK9969928.1"/>
    <property type="molecule type" value="Genomic_DNA"/>
</dbReference>
<dbReference type="AlphaFoldDB" id="A0AAW2AA48"/>
<proteinExistence type="predicted"/>
<evidence type="ECO:0000256" key="1">
    <source>
        <dbReference type="SAM" id="MobiDB-lite"/>
    </source>
</evidence>
<feature type="region of interest" description="Disordered" evidence="1">
    <location>
        <begin position="175"/>
        <end position="202"/>
    </location>
</feature>